<protein>
    <submittedName>
        <fullName evidence="2">Zf-HC2 domain-containing protein</fullName>
    </submittedName>
</protein>
<accession>A0ABU5H252</accession>
<dbReference type="Pfam" id="PF13490">
    <property type="entry name" value="zf-HC2"/>
    <property type="match status" value="1"/>
</dbReference>
<evidence type="ECO:0000313" key="2">
    <source>
        <dbReference type="EMBL" id="MDY7227460.1"/>
    </source>
</evidence>
<sequence>MYNCKDSINLLMDYLDGEMSPEDAQHLREHLRGCAPCVDFLRTYKATPGVCKRALAQAMPKEVAEKLTEFLRSKIKSAS</sequence>
<evidence type="ECO:0000313" key="3">
    <source>
        <dbReference type="Proteomes" id="UP001291309"/>
    </source>
</evidence>
<proteinExistence type="predicted"/>
<evidence type="ECO:0000259" key="1">
    <source>
        <dbReference type="Pfam" id="PF13490"/>
    </source>
</evidence>
<keyword evidence="3" id="KW-1185">Reference proteome</keyword>
<feature type="domain" description="Putative zinc-finger" evidence="1">
    <location>
        <begin position="4"/>
        <end position="37"/>
    </location>
</feature>
<name>A0ABU5H252_9BACT</name>
<dbReference type="InterPro" id="IPR027383">
    <property type="entry name" value="Znf_put"/>
</dbReference>
<gene>
    <name evidence="2" type="ORF">SYV04_13695</name>
</gene>
<comment type="caution">
    <text evidence="2">The sequence shown here is derived from an EMBL/GenBank/DDBJ whole genome shotgun (WGS) entry which is preliminary data.</text>
</comment>
<dbReference type="EMBL" id="JAXIVS010000004">
    <property type="protein sequence ID" value="MDY7227460.1"/>
    <property type="molecule type" value="Genomic_DNA"/>
</dbReference>
<organism evidence="2 3">
    <name type="scientific">Hyalangium rubrum</name>
    <dbReference type="NCBI Taxonomy" id="3103134"/>
    <lineage>
        <taxon>Bacteria</taxon>
        <taxon>Pseudomonadati</taxon>
        <taxon>Myxococcota</taxon>
        <taxon>Myxococcia</taxon>
        <taxon>Myxococcales</taxon>
        <taxon>Cystobacterineae</taxon>
        <taxon>Archangiaceae</taxon>
        <taxon>Hyalangium</taxon>
    </lineage>
</organism>
<dbReference type="Proteomes" id="UP001291309">
    <property type="component" value="Unassembled WGS sequence"/>
</dbReference>
<dbReference type="Gene3D" id="1.10.10.1320">
    <property type="entry name" value="Anti-sigma factor, zinc-finger domain"/>
    <property type="match status" value="1"/>
</dbReference>
<dbReference type="InterPro" id="IPR041916">
    <property type="entry name" value="Anti_sigma_zinc_sf"/>
</dbReference>
<reference evidence="2 3" key="1">
    <citation type="submission" date="2023-12" db="EMBL/GenBank/DDBJ databases">
        <title>the genome sequence of Hyalangium sp. s54d21.</title>
        <authorList>
            <person name="Zhang X."/>
        </authorList>
    </citation>
    <scope>NUCLEOTIDE SEQUENCE [LARGE SCALE GENOMIC DNA]</scope>
    <source>
        <strain evidence="3">s54d21</strain>
    </source>
</reference>
<dbReference type="RefSeq" id="WP_321546183.1">
    <property type="nucleotide sequence ID" value="NZ_JAXIVS010000004.1"/>
</dbReference>